<accession>A0ABN3LS79</accession>
<evidence type="ECO:0000313" key="2">
    <source>
        <dbReference type="EMBL" id="GAA2488615.1"/>
    </source>
</evidence>
<organism evidence="2 3">
    <name type="scientific">Streptomyces gobitricini</name>
    <dbReference type="NCBI Taxonomy" id="68211"/>
    <lineage>
        <taxon>Bacteria</taxon>
        <taxon>Bacillati</taxon>
        <taxon>Actinomycetota</taxon>
        <taxon>Actinomycetes</taxon>
        <taxon>Kitasatosporales</taxon>
        <taxon>Streptomycetaceae</taxon>
        <taxon>Streptomyces</taxon>
    </lineage>
</organism>
<evidence type="ECO:0000256" key="1">
    <source>
        <dbReference type="SAM" id="MobiDB-lite"/>
    </source>
</evidence>
<protein>
    <recommendedName>
        <fullName evidence="4">Helicase XPB/Ssl2 N-terminal domain-containing protein</fullName>
    </recommendedName>
</protein>
<reference evidence="2 3" key="1">
    <citation type="journal article" date="2019" name="Int. J. Syst. Evol. Microbiol.">
        <title>The Global Catalogue of Microorganisms (GCM) 10K type strain sequencing project: providing services to taxonomists for standard genome sequencing and annotation.</title>
        <authorList>
            <consortium name="The Broad Institute Genomics Platform"/>
            <consortium name="The Broad Institute Genome Sequencing Center for Infectious Disease"/>
            <person name="Wu L."/>
            <person name="Ma J."/>
        </authorList>
    </citation>
    <scope>NUCLEOTIDE SEQUENCE [LARGE SCALE GENOMIC DNA]</scope>
    <source>
        <strain evidence="2 3">JCM 5062</strain>
    </source>
</reference>
<dbReference type="EMBL" id="BAAASR010000013">
    <property type="protein sequence ID" value="GAA2488615.1"/>
    <property type="molecule type" value="Genomic_DNA"/>
</dbReference>
<proteinExistence type="predicted"/>
<evidence type="ECO:0000313" key="3">
    <source>
        <dbReference type="Proteomes" id="UP001499942"/>
    </source>
</evidence>
<sequence length="729" mass="76440">MTVLRTPAPNTGLADFLGWADKERDARGEAPFPARTADAVLTLLALRGADRRAGVPEPTARLLGPVLHEDLPALLCATPPEADAVPEILTALADRVRAAGRLNAKRHARLLAAIDEAVPEFRRAMADPRNLTWPRWYASLLRADGVDADDPEAVRAWLAAHEATPRADRPALPAPLHRSDVAARTFTVRVQLGEALLAAFARDVETPSPAGPLLPGPPLDADRPDEELSAELERIAAGLSDRWTAAGLSDALAEPDGPHAVLAPGPESIPHFALADRLLGEHLDYYGDSGRPLPPPPAPPAPDAIRALLHAAPLPAALAAGSGDVPPGIAERCFSGPAAVVWSEGTPEELTELAADILAAVVEDVGATSDSEYALDAAHLLYALYERGGTADSVVRKAAENGDLPVDPDLEDAPVPVPEPAPDGRPYEMPPRDRLPALLGVPDASEEDLAGLEDHARALAEVVDRLAATGCVFRTGDAYGLTPLGGAVLRHVLTAGHVAAPDAEELSEWEAAEVVAAVGSWPERTAADALTRWTAGRGVTAWSELLGAAEAAGQADFGAVDTPALFARLALAAVPAEALRGALTHPATGAHAHRLLTARGEAAPQDADRVPRTALAVLTLEELDDHRHRDRRTYPEAAPTTGERQPGPTATPAAPRTLPDAFDAAARDWPGGAPALAEALARADRSTTRRVMEALAESHPDPAVAALASRTERALRRAPRPATANERRP</sequence>
<gene>
    <name evidence="2" type="ORF">GCM10010393_20070</name>
</gene>
<feature type="compositionally biased region" description="Low complexity" evidence="1">
    <location>
        <begin position="646"/>
        <end position="657"/>
    </location>
</feature>
<dbReference type="Proteomes" id="UP001499942">
    <property type="component" value="Unassembled WGS sequence"/>
</dbReference>
<comment type="caution">
    <text evidence="2">The sequence shown here is derived from an EMBL/GenBank/DDBJ whole genome shotgun (WGS) entry which is preliminary data.</text>
</comment>
<feature type="region of interest" description="Disordered" evidence="1">
    <location>
        <begin position="710"/>
        <end position="729"/>
    </location>
</feature>
<name>A0ABN3LS79_9ACTN</name>
<feature type="compositionally biased region" description="Low complexity" evidence="1">
    <location>
        <begin position="720"/>
        <end position="729"/>
    </location>
</feature>
<feature type="region of interest" description="Disordered" evidence="1">
    <location>
        <begin position="622"/>
        <end position="657"/>
    </location>
</feature>
<evidence type="ECO:0008006" key="4">
    <source>
        <dbReference type="Google" id="ProtNLM"/>
    </source>
</evidence>
<feature type="region of interest" description="Disordered" evidence="1">
    <location>
        <begin position="402"/>
        <end position="430"/>
    </location>
</feature>
<dbReference type="RefSeq" id="WP_344359170.1">
    <property type="nucleotide sequence ID" value="NZ_BAAASR010000013.1"/>
</dbReference>
<keyword evidence="3" id="KW-1185">Reference proteome</keyword>